<accession>A0A2M8VQ14</accession>
<evidence type="ECO:0000259" key="12">
    <source>
        <dbReference type="Pfam" id="PF01610"/>
    </source>
</evidence>
<dbReference type="OrthoDB" id="9768289at2"/>
<feature type="domain" description="Transposase IS204/IS1001/IS1096/IS1165 DDE" evidence="12">
    <location>
        <begin position="281"/>
        <end position="397"/>
    </location>
</feature>
<dbReference type="PANTHER" id="PTHR11351:SF33">
    <property type="entry name" value="DELTA-9 FATTY ACID DESATURASE, DESA"/>
    <property type="match status" value="1"/>
</dbReference>
<keyword evidence="4" id="KW-0276">Fatty acid metabolism</keyword>
<evidence type="ECO:0000256" key="1">
    <source>
        <dbReference type="ARBA" id="ARBA00004141"/>
    </source>
</evidence>
<gene>
    <name evidence="13" type="ORF">B0G85_1310</name>
</gene>
<keyword evidence="8" id="KW-0443">Lipid metabolism</keyword>
<dbReference type="InterPro" id="IPR002560">
    <property type="entry name" value="Transposase_DDE"/>
</dbReference>
<dbReference type="GO" id="GO:0016020">
    <property type="term" value="C:membrane"/>
    <property type="evidence" value="ECO:0007669"/>
    <property type="project" value="UniProtKB-SubCell"/>
</dbReference>
<keyword evidence="14" id="KW-1185">Reference proteome</keyword>
<organism evidence="13 14">
    <name type="scientific">Polynucleobacter brandtiae</name>
    <dbReference type="NCBI Taxonomy" id="1938816"/>
    <lineage>
        <taxon>Bacteria</taxon>
        <taxon>Pseudomonadati</taxon>
        <taxon>Pseudomonadota</taxon>
        <taxon>Betaproteobacteria</taxon>
        <taxon>Burkholderiales</taxon>
        <taxon>Burkholderiaceae</taxon>
        <taxon>Polynucleobacter</taxon>
    </lineage>
</organism>
<dbReference type="CDD" id="cd03505">
    <property type="entry name" value="Delta9-FADS-like"/>
    <property type="match status" value="1"/>
</dbReference>
<evidence type="ECO:0000256" key="9">
    <source>
        <dbReference type="ARBA" id="ARBA00023136"/>
    </source>
</evidence>
<dbReference type="InterPro" id="IPR015876">
    <property type="entry name" value="Acyl-CoA_DS"/>
</dbReference>
<comment type="subcellular location">
    <subcellularLocation>
        <location evidence="1">Membrane</location>
        <topology evidence="1">Multi-pass membrane protein</topology>
    </subcellularLocation>
</comment>
<feature type="transmembrane region" description="Helical" evidence="10">
    <location>
        <begin position="151"/>
        <end position="177"/>
    </location>
</feature>
<evidence type="ECO:0000256" key="7">
    <source>
        <dbReference type="ARBA" id="ARBA00023004"/>
    </source>
</evidence>
<keyword evidence="9 10" id="KW-0472">Membrane</keyword>
<dbReference type="Proteomes" id="UP000229366">
    <property type="component" value="Unassembled WGS sequence"/>
</dbReference>
<evidence type="ECO:0000256" key="3">
    <source>
        <dbReference type="ARBA" id="ARBA00022692"/>
    </source>
</evidence>
<dbReference type="GO" id="GO:0016717">
    <property type="term" value="F:oxidoreductase activity, acting on paired donors, with oxidation of a pair of donors resulting in the reduction of molecular oxygen to two molecules of water"/>
    <property type="evidence" value="ECO:0007669"/>
    <property type="project" value="InterPro"/>
</dbReference>
<evidence type="ECO:0000256" key="8">
    <source>
        <dbReference type="ARBA" id="ARBA00023098"/>
    </source>
</evidence>
<evidence type="ECO:0000313" key="14">
    <source>
        <dbReference type="Proteomes" id="UP000229366"/>
    </source>
</evidence>
<evidence type="ECO:0000256" key="2">
    <source>
        <dbReference type="ARBA" id="ARBA00008749"/>
    </source>
</evidence>
<keyword evidence="6" id="KW-0560">Oxidoreductase</keyword>
<feature type="domain" description="Fatty acid desaturase" evidence="11">
    <location>
        <begin position="25"/>
        <end position="228"/>
    </location>
</feature>
<evidence type="ECO:0000313" key="13">
    <source>
        <dbReference type="EMBL" id="PJI79206.1"/>
    </source>
</evidence>
<reference evidence="13 14" key="1">
    <citation type="submission" date="2017-11" db="EMBL/GenBank/DDBJ databases">
        <title>Genomic Encyclopedia of Type Strains, Phase III (KMG-III): the genomes of soil and plant-associated and newly described type strains.</title>
        <authorList>
            <person name="Whitman W."/>
        </authorList>
    </citation>
    <scope>NUCLEOTIDE SEQUENCE [LARGE SCALE GENOMIC DNA]</scope>
    <source>
        <strain evidence="13 14">UB-Domo-W1</strain>
    </source>
</reference>
<evidence type="ECO:0000256" key="10">
    <source>
        <dbReference type="SAM" id="Phobius"/>
    </source>
</evidence>
<keyword evidence="7" id="KW-0408">Iron</keyword>
<dbReference type="EMBL" id="PGTX01000003">
    <property type="protein sequence ID" value="PJI79206.1"/>
    <property type="molecule type" value="Genomic_DNA"/>
</dbReference>
<dbReference type="Pfam" id="PF01610">
    <property type="entry name" value="DDE_Tnp_ISL3"/>
    <property type="match status" value="1"/>
</dbReference>
<protein>
    <submittedName>
        <fullName evidence="13">Stearoyl-CoA desaturase (Delta-9 desaturase)</fullName>
    </submittedName>
</protein>
<keyword evidence="5 10" id="KW-1133">Transmembrane helix</keyword>
<dbReference type="GO" id="GO:0006631">
    <property type="term" value="P:fatty acid metabolic process"/>
    <property type="evidence" value="ECO:0007669"/>
    <property type="project" value="UniProtKB-KW"/>
</dbReference>
<evidence type="ECO:0000259" key="11">
    <source>
        <dbReference type="Pfam" id="PF00487"/>
    </source>
</evidence>
<proteinExistence type="inferred from homology"/>
<dbReference type="PANTHER" id="PTHR11351">
    <property type="entry name" value="ACYL-COA DESATURASE"/>
    <property type="match status" value="1"/>
</dbReference>
<comment type="similarity">
    <text evidence="2">Belongs to the fatty acid desaturase type 2 family.</text>
</comment>
<evidence type="ECO:0000256" key="5">
    <source>
        <dbReference type="ARBA" id="ARBA00022989"/>
    </source>
</evidence>
<sequence length="399" mass="45811">MDTVSYSGFDMLLHWLASGYLDWSWWQILVFTLGATHITIAAVTIFLHRCQAHRALDLHPIMSHFFRFWLWLTTGMVTKEWAAIHRKHHAKCETVDDPHSPQVLGIATVLSRGAELYKAESRNQETLAKFGHGTPDDWLERHVYAKYSWQGVALMLIIDVFLFGAIGLTVWAVQMLWIPITAAGIINGIGHYWGYRNYDCADAATNIFPLGILIGGEELHNNHHTFATSAKLSSKWYEFDIGWLYIQMMSAVGLAKVKKTSPKPVLSHLRPADQSTLEAILINRYEIMARYSKTLRSFFTNEVQHMQVLAAHLKDARDWLSKDEARLSEAEKHKLEELMASNAQLRKMIEMRRDLQSIWSRSNATGDQLVVQLHTWCQRAEESGLSSLRDFSLRLRRYG</sequence>
<feature type="transmembrane region" description="Helical" evidence="10">
    <location>
        <begin position="25"/>
        <end position="47"/>
    </location>
</feature>
<dbReference type="Pfam" id="PF00487">
    <property type="entry name" value="FA_desaturase"/>
    <property type="match status" value="1"/>
</dbReference>
<keyword evidence="3 10" id="KW-0812">Transmembrane</keyword>
<evidence type="ECO:0000256" key="4">
    <source>
        <dbReference type="ARBA" id="ARBA00022832"/>
    </source>
</evidence>
<name>A0A2M8VQ14_9BURK</name>
<dbReference type="InterPro" id="IPR005804">
    <property type="entry name" value="FA_desaturase_dom"/>
</dbReference>
<dbReference type="AlphaFoldDB" id="A0A2M8VQ14"/>
<comment type="caution">
    <text evidence="13">The sequence shown here is derived from an EMBL/GenBank/DDBJ whole genome shotgun (WGS) entry which is preliminary data.</text>
</comment>
<evidence type="ECO:0000256" key="6">
    <source>
        <dbReference type="ARBA" id="ARBA00023002"/>
    </source>
</evidence>